<proteinExistence type="predicted"/>
<protein>
    <submittedName>
        <fullName evidence="3">Uncharacterized protein</fullName>
    </submittedName>
</protein>
<dbReference type="EMBL" id="CP068570">
    <property type="protein sequence ID" value="QQZ49148.1"/>
    <property type="molecule type" value="Genomic_DNA"/>
</dbReference>
<evidence type="ECO:0000256" key="2">
    <source>
        <dbReference type="SAM" id="Phobius"/>
    </source>
</evidence>
<keyword evidence="2" id="KW-0812">Transmembrane</keyword>
<sequence length="80" mass="8791">MLAVTVGMLLYALAGLCAFWTRRILPVMLVIQKLMFLLGGLFAPITLYPDWLRKIAEATPSPRTSIGPGCRRSTPRAPCS</sequence>
<keyword evidence="2" id="KW-0472">Membrane</keyword>
<reference evidence="3" key="1">
    <citation type="submission" date="2021-01" db="EMBL/GenBank/DDBJ databases">
        <title>Genome sequence of Phenylobacterium sp. 20VBR1 isolated from a valley glaceir, Ny-Alesund, Svalbard.</title>
        <authorList>
            <person name="Thomas F.A."/>
            <person name="Krishnan K.P."/>
            <person name="Sinha R.K."/>
        </authorList>
    </citation>
    <scope>NUCLEOTIDE SEQUENCE</scope>
    <source>
        <strain evidence="3">20VBR1</strain>
    </source>
</reference>
<feature type="region of interest" description="Disordered" evidence="1">
    <location>
        <begin position="61"/>
        <end position="80"/>
    </location>
</feature>
<gene>
    <name evidence="3" type="ORF">JKL49_18675</name>
</gene>
<name>A0A974P1T9_9CAUL</name>
<accession>A0A974P1T9</accession>
<keyword evidence="2" id="KW-1133">Transmembrane helix</keyword>
<feature type="transmembrane region" description="Helical" evidence="2">
    <location>
        <begin position="24"/>
        <end position="48"/>
    </location>
</feature>
<organism evidence="3">
    <name type="scientific">Phenylobacterium glaciei</name>
    <dbReference type="NCBI Taxonomy" id="2803784"/>
    <lineage>
        <taxon>Bacteria</taxon>
        <taxon>Pseudomonadati</taxon>
        <taxon>Pseudomonadota</taxon>
        <taxon>Alphaproteobacteria</taxon>
        <taxon>Caulobacterales</taxon>
        <taxon>Caulobacteraceae</taxon>
        <taxon>Phenylobacterium</taxon>
    </lineage>
</organism>
<evidence type="ECO:0000313" key="3">
    <source>
        <dbReference type="EMBL" id="QQZ49148.1"/>
    </source>
</evidence>
<dbReference type="AlphaFoldDB" id="A0A974P1T9"/>
<evidence type="ECO:0000256" key="1">
    <source>
        <dbReference type="SAM" id="MobiDB-lite"/>
    </source>
</evidence>
<dbReference type="PANTHER" id="PTHR36832:SF1">
    <property type="entry name" value="SLR1174 PROTEIN"/>
    <property type="match status" value="1"/>
</dbReference>
<dbReference type="PANTHER" id="PTHR36832">
    <property type="entry name" value="SLR1174 PROTEIN-RELATED"/>
    <property type="match status" value="1"/>
</dbReference>